<dbReference type="EMBL" id="JPVR01000056">
    <property type="protein sequence ID" value="KGR88748.1"/>
    <property type="molecule type" value="Genomic_DNA"/>
</dbReference>
<organism evidence="1 2">
    <name type="scientific">Lysinibacillus boronitolerans JCM 21713 = 10a = NBRC 103108</name>
    <dbReference type="NCBI Taxonomy" id="1294264"/>
    <lineage>
        <taxon>Bacteria</taxon>
        <taxon>Bacillati</taxon>
        <taxon>Bacillota</taxon>
        <taxon>Bacilli</taxon>
        <taxon>Bacillales</taxon>
        <taxon>Bacillaceae</taxon>
        <taxon>Lysinibacillus</taxon>
    </lineage>
</organism>
<dbReference type="RefSeq" id="WP_036075609.1">
    <property type="nucleotide sequence ID" value="NZ_AVCW01000026.1"/>
</dbReference>
<gene>
    <name evidence="1" type="ORF">CD31_02665</name>
</gene>
<protein>
    <recommendedName>
        <fullName evidence="3">YolD-like protein</fullName>
    </recommendedName>
</protein>
<sequence>MESLAGANWETWSNVQKGSSMRQLSIFDCQGEDRYECIQKHALVKLILLDKSIDWEIHNYRKYYCEQWIGKIGTVLEIKKNTVEVQFLEEIILCDVRELEWIA</sequence>
<keyword evidence="2" id="KW-1185">Reference proteome</keyword>
<dbReference type="Proteomes" id="UP000030487">
    <property type="component" value="Unassembled WGS sequence"/>
</dbReference>
<proteinExistence type="predicted"/>
<name>A0ABR4Y3Z1_9BACI</name>
<accession>A0ABR4Y3Z1</accession>
<evidence type="ECO:0000313" key="1">
    <source>
        <dbReference type="EMBL" id="KGR88748.1"/>
    </source>
</evidence>
<evidence type="ECO:0008006" key="3">
    <source>
        <dbReference type="Google" id="ProtNLM"/>
    </source>
</evidence>
<reference evidence="1 2" key="1">
    <citation type="submission" date="2014-02" db="EMBL/GenBank/DDBJ databases">
        <title>Draft genome sequence of Lysinibacillus boronitolerans NBRC 103108.</title>
        <authorList>
            <person name="Zhang F."/>
            <person name="Wang G."/>
            <person name="Zhang L."/>
        </authorList>
    </citation>
    <scope>NUCLEOTIDE SEQUENCE [LARGE SCALE GENOMIC DNA]</scope>
    <source>
        <strain evidence="1 2">NBRC 103108</strain>
    </source>
</reference>
<comment type="caution">
    <text evidence="1">The sequence shown here is derived from an EMBL/GenBank/DDBJ whole genome shotgun (WGS) entry which is preliminary data.</text>
</comment>
<evidence type="ECO:0000313" key="2">
    <source>
        <dbReference type="Proteomes" id="UP000030487"/>
    </source>
</evidence>